<dbReference type="EMBL" id="JAUJYO010000005">
    <property type="protein sequence ID" value="KAK1316769.1"/>
    <property type="molecule type" value="Genomic_DNA"/>
</dbReference>
<dbReference type="Proteomes" id="UP001180020">
    <property type="component" value="Unassembled WGS sequence"/>
</dbReference>
<reference evidence="2" key="1">
    <citation type="journal article" date="2023" name="Nat. Commun.">
        <title>Diploid and tetraploid genomes of Acorus and the evolution of monocots.</title>
        <authorList>
            <person name="Ma L."/>
            <person name="Liu K.W."/>
            <person name="Li Z."/>
            <person name="Hsiao Y.Y."/>
            <person name="Qi Y."/>
            <person name="Fu T."/>
            <person name="Tang G.D."/>
            <person name="Zhang D."/>
            <person name="Sun W.H."/>
            <person name="Liu D.K."/>
            <person name="Li Y."/>
            <person name="Chen G.Z."/>
            <person name="Liu X.D."/>
            <person name="Liao X.Y."/>
            <person name="Jiang Y.T."/>
            <person name="Yu X."/>
            <person name="Hao Y."/>
            <person name="Huang J."/>
            <person name="Zhao X.W."/>
            <person name="Ke S."/>
            <person name="Chen Y.Y."/>
            <person name="Wu W.L."/>
            <person name="Hsu J.L."/>
            <person name="Lin Y.F."/>
            <person name="Huang M.D."/>
            <person name="Li C.Y."/>
            <person name="Huang L."/>
            <person name="Wang Z.W."/>
            <person name="Zhao X."/>
            <person name="Zhong W.Y."/>
            <person name="Peng D.H."/>
            <person name="Ahmad S."/>
            <person name="Lan S."/>
            <person name="Zhang J.S."/>
            <person name="Tsai W.C."/>
            <person name="Van de Peer Y."/>
            <person name="Liu Z.J."/>
        </authorList>
    </citation>
    <scope>NUCLEOTIDE SEQUENCE</scope>
    <source>
        <strain evidence="2">CP</strain>
    </source>
</reference>
<accession>A0AAV9EUZ5</accession>
<keyword evidence="3" id="KW-1185">Reference proteome</keyword>
<proteinExistence type="predicted"/>
<protein>
    <submittedName>
        <fullName evidence="2">Uncharacterized protein</fullName>
    </submittedName>
</protein>
<sequence length="132" mass="15008">MGRTSRRVLEGSEQVEMDLKEDGREHIRHFYSQTEGADDTRTTQSQRSRREAQILDGRARTCASLCTKASENRAKNDEHNNRVNQLISASYDAEDAIEVYLLKMKHGRPTGYSLAALIIQLRVSQSIAKQNQ</sequence>
<reference evidence="2" key="2">
    <citation type="submission" date="2023-06" db="EMBL/GenBank/DDBJ databases">
        <authorList>
            <person name="Ma L."/>
            <person name="Liu K.-W."/>
            <person name="Li Z."/>
            <person name="Hsiao Y.-Y."/>
            <person name="Qi Y."/>
            <person name="Fu T."/>
            <person name="Tang G."/>
            <person name="Zhang D."/>
            <person name="Sun W.-H."/>
            <person name="Liu D.-K."/>
            <person name="Li Y."/>
            <person name="Chen G.-Z."/>
            <person name="Liu X.-D."/>
            <person name="Liao X.-Y."/>
            <person name="Jiang Y.-T."/>
            <person name="Yu X."/>
            <person name="Hao Y."/>
            <person name="Huang J."/>
            <person name="Zhao X.-W."/>
            <person name="Ke S."/>
            <person name="Chen Y.-Y."/>
            <person name="Wu W.-L."/>
            <person name="Hsu J.-L."/>
            <person name="Lin Y.-F."/>
            <person name="Huang M.-D."/>
            <person name="Li C.-Y."/>
            <person name="Huang L."/>
            <person name="Wang Z.-W."/>
            <person name="Zhao X."/>
            <person name="Zhong W.-Y."/>
            <person name="Peng D.-H."/>
            <person name="Ahmad S."/>
            <person name="Lan S."/>
            <person name="Zhang J.-S."/>
            <person name="Tsai W.-C."/>
            <person name="Van De Peer Y."/>
            <person name="Liu Z.-J."/>
        </authorList>
    </citation>
    <scope>NUCLEOTIDE SEQUENCE</scope>
    <source>
        <strain evidence="2">CP</strain>
        <tissue evidence="2">Leaves</tissue>
    </source>
</reference>
<gene>
    <name evidence="2" type="ORF">QJS10_CPA05g02132</name>
</gene>
<evidence type="ECO:0000313" key="3">
    <source>
        <dbReference type="Proteomes" id="UP001180020"/>
    </source>
</evidence>
<name>A0AAV9EUZ5_ACOCL</name>
<feature type="region of interest" description="Disordered" evidence="1">
    <location>
        <begin position="29"/>
        <end position="54"/>
    </location>
</feature>
<organism evidence="2 3">
    <name type="scientific">Acorus calamus</name>
    <name type="common">Sweet flag</name>
    <dbReference type="NCBI Taxonomy" id="4465"/>
    <lineage>
        <taxon>Eukaryota</taxon>
        <taxon>Viridiplantae</taxon>
        <taxon>Streptophyta</taxon>
        <taxon>Embryophyta</taxon>
        <taxon>Tracheophyta</taxon>
        <taxon>Spermatophyta</taxon>
        <taxon>Magnoliopsida</taxon>
        <taxon>Liliopsida</taxon>
        <taxon>Acoraceae</taxon>
        <taxon>Acorus</taxon>
    </lineage>
</organism>
<evidence type="ECO:0000256" key="1">
    <source>
        <dbReference type="SAM" id="MobiDB-lite"/>
    </source>
</evidence>
<evidence type="ECO:0000313" key="2">
    <source>
        <dbReference type="EMBL" id="KAK1316769.1"/>
    </source>
</evidence>
<dbReference type="AlphaFoldDB" id="A0AAV9EUZ5"/>
<comment type="caution">
    <text evidence="2">The sequence shown here is derived from an EMBL/GenBank/DDBJ whole genome shotgun (WGS) entry which is preliminary data.</text>
</comment>